<dbReference type="STRING" id="35608.A0A2U1MHA9"/>
<keyword evidence="2" id="KW-0808">Transferase</keyword>
<dbReference type="InterPro" id="IPR036345">
    <property type="entry name" value="ExoRNase_PH_dom2_sf"/>
</dbReference>
<sequence>MGMRFLECSNGALEWILDDCGYKDGTFAKRRNKSHTQSLCDVEVDPFICRRTYALLVLTLLLVSGNVFSYDGLIGDKVVVNGIIKEMEDSKLDLMLAGSESEIFMIEGYYDFLPEEKLVQAPLAKASAPSLLQQANGWRKSDMTNTCQQHQHKNKGELF</sequence>
<keyword evidence="3" id="KW-1185">Reference proteome</keyword>
<evidence type="ECO:0000313" key="3">
    <source>
        <dbReference type="Proteomes" id="UP000245207"/>
    </source>
</evidence>
<organism evidence="2 3">
    <name type="scientific">Artemisia annua</name>
    <name type="common">Sweet wormwood</name>
    <dbReference type="NCBI Taxonomy" id="35608"/>
    <lineage>
        <taxon>Eukaryota</taxon>
        <taxon>Viridiplantae</taxon>
        <taxon>Streptophyta</taxon>
        <taxon>Embryophyta</taxon>
        <taxon>Tracheophyta</taxon>
        <taxon>Spermatophyta</taxon>
        <taxon>Magnoliopsida</taxon>
        <taxon>eudicotyledons</taxon>
        <taxon>Gunneridae</taxon>
        <taxon>Pentapetalae</taxon>
        <taxon>asterids</taxon>
        <taxon>campanulids</taxon>
        <taxon>Asterales</taxon>
        <taxon>Asteraceae</taxon>
        <taxon>Asteroideae</taxon>
        <taxon>Anthemideae</taxon>
        <taxon>Artemisiinae</taxon>
        <taxon>Artemisia</taxon>
    </lineage>
</organism>
<dbReference type="AlphaFoldDB" id="A0A2U1MHA9"/>
<dbReference type="EMBL" id="PKPP01005300">
    <property type="protein sequence ID" value="PWA60655.1"/>
    <property type="molecule type" value="Genomic_DNA"/>
</dbReference>
<evidence type="ECO:0000259" key="1">
    <source>
        <dbReference type="Pfam" id="PF03725"/>
    </source>
</evidence>
<dbReference type="Proteomes" id="UP000245207">
    <property type="component" value="Unassembled WGS sequence"/>
</dbReference>
<proteinExistence type="predicted"/>
<dbReference type="SUPFAM" id="SSF55666">
    <property type="entry name" value="Ribonuclease PH domain 2-like"/>
    <property type="match status" value="1"/>
</dbReference>
<dbReference type="OrthoDB" id="437922at2759"/>
<comment type="caution">
    <text evidence="2">The sequence shown here is derived from an EMBL/GenBank/DDBJ whole genome shotgun (WGS) entry which is preliminary data.</text>
</comment>
<accession>A0A2U1MHA9</accession>
<evidence type="ECO:0000313" key="2">
    <source>
        <dbReference type="EMBL" id="PWA60655.1"/>
    </source>
</evidence>
<gene>
    <name evidence="2" type="ORF">CTI12_AA380770</name>
</gene>
<feature type="domain" description="Exoribonuclease phosphorolytic" evidence="1">
    <location>
        <begin position="72"/>
        <end position="121"/>
    </location>
</feature>
<dbReference type="InterPro" id="IPR015847">
    <property type="entry name" value="ExoRNase_PH_dom2"/>
</dbReference>
<name>A0A2U1MHA9_ARTAN</name>
<protein>
    <submittedName>
        <fullName evidence="2">Putative polyribonucleotide nucleotidyltransferase 1, chloroplastic</fullName>
    </submittedName>
</protein>
<dbReference type="GO" id="GO:0016740">
    <property type="term" value="F:transferase activity"/>
    <property type="evidence" value="ECO:0007669"/>
    <property type="project" value="UniProtKB-KW"/>
</dbReference>
<dbReference type="Gene3D" id="3.30.230.70">
    <property type="entry name" value="GHMP Kinase, N-terminal domain"/>
    <property type="match status" value="1"/>
</dbReference>
<dbReference type="InterPro" id="IPR027408">
    <property type="entry name" value="PNPase/RNase_PH_dom_sf"/>
</dbReference>
<reference evidence="2 3" key="1">
    <citation type="journal article" date="2018" name="Mol. Plant">
        <title>The genome of Artemisia annua provides insight into the evolution of Asteraceae family and artemisinin biosynthesis.</title>
        <authorList>
            <person name="Shen Q."/>
            <person name="Zhang L."/>
            <person name="Liao Z."/>
            <person name="Wang S."/>
            <person name="Yan T."/>
            <person name="Shi P."/>
            <person name="Liu M."/>
            <person name="Fu X."/>
            <person name="Pan Q."/>
            <person name="Wang Y."/>
            <person name="Lv Z."/>
            <person name="Lu X."/>
            <person name="Zhang F."/>
            <person name="Jiang W."/>
            <person name="Ma Y."/>
            <person name="Chen M."/>
            <person name="Hao X."/>
            <person name="Li L."/>
            <person name="Tang Y."/>
            <person name="Lv G."/>
            <person name="Zhou Y."/>
            <person name="Sun X."/>
            <person name="Brodelius P.E."/>
            <person name="Rose J.K.C."/>
            <person name="Tang K."/>
        </authorList>
    </citation>
    <scope>NUCLEOTIDE SEQUENCE [LARGE SCALE GENOMIC DNA]</scope>
    <source>
        <strain evidence="3">cv. Huhao1</strain>
        <tissue evidence="2">Leaf</tissue>
    </source>
</reference>
<dbReference type="Pfam" id="PF03725">
    <property type="entry name" value="RNase_PH_C"/>
    <property type="match status" value="1"/>
</dbReference>